<evidence type="ECO:0000256" key="1">
    <source>
        <dbReference type="SAM" id="Phobius"/>
    </source>
</evidence>
<dbReference type="OrthoDB" id="2282627at2759"/>
<dbReference type="EMBL" id="KZ303503">
    <property type="protein sequence ID" value="PIA15911.1"/>
    <property type="molecule type" value="Genomic_DNA"/>
</dbReference>
<proteinExistence type="predicted"/>
<dbReference type="AlphaFoldDB" id="A0A2G5BA76"/>
<gene>
    <name evidence="2" type="ORF">COEREDRAFT_8875</name>
</gene>
<keyword evidence="1" id="KW-1133">Transmembrane helix</keyword>
<accession>A0A2G5BA76</accession>
<feature type="transmembrane region" description="Helical" evidence="1">
    <location>
        <begin position="264"/>
        <end position="287"/>
    </location>
</feature>
<keyword evidence="1" id="KW-0472">Membrane</keyword>
<name>A0A2G5BA76_COERN</name>
<feature type="transmembrane region" description="Helical" evidence="1">
    <location>
        <begin position="44"/>
        <end position="62"/>
    </location>
</feature>
<organism evidence="2 3">
    <name type="scientific">Coemansia reversa (strain ATCC 12441 / NRRL 1564)</name>
    <dbReference type="NCBI Taxonomy" id="763665"/>
    <lineage>
        <taxon>Eukaryota</taxon>
        <taxon>Fungi</taxon>
        <taxon>Fungi incertae sedis</taxon>
        <taxon>Zoopagomycota</taxon>
        <taxon>Kickxellomycotina</taxon>
        <taxon>Kickxellomycetes</taxon>
        <taxon>Kickxellales</taxon>
        <taxon>Kickxellaceae</taxon>
        <taxon>Coemansia</taxon>
    </lineage>
</organism>
<keyword evidence="3" id="KW-1185">Reference proteome</keyword>
<feature type="transmembrane region" description="Helical" evidence="1">
    <location>
        <begin position="17"/>
        <end position="37"/>
    </location>
</feature>
<dbReference type="Proteomes" id="UP000242474">
    <property type="component" value="Unassembled WGS sequence"/>
</dbReference>
<sequence>MGSPTWLIDYYCSIVDVLSPACGLAVAVSAVVLVSIYTDTADTVTVRVSGMLGLFGALYQILQLIIRELAARASPENQLSAAARIFAFCTYFLQLINILLVNRIALDLKINFLGWFSCSRLLRWVLCHYAVCSIALAFALSCPLFFAPARFDPVFLYAQWSFGSNTRNILYMIFSFYLWVVMFLLDFAAVIIAVIVRLRTQLPSNANPSASLSTHVMRSVEQQMRRKARVLILYPLSPMIFYSPVLAFYWVQSLHLEQTNATRAIWITSLIVGPLQTLYDLMVFALLPPVQRIVCWYSILHKDSDTYPLVDNIQCEPLNTNRLSDATLTNEEAWIQDIAIHRVVDLSSYSTQA</sequence>
<feature type="transmembrane region" description="Helical" evidence="1">
    <location>
        <begin position="121"/>
        <end position="149"/>
    </location>
</feature>
<keyword evidence="1" id="KW-0812">Transmembrane</keyword>
<reference evidence="2 3" key="1">
    <citation type="journal article" date="2015" name="Genome Biol. Evol.">
        <title>Phylogenomic analyses indicate that early fungi evolved digesting cell walls of algal ancestors of land plants.</title>
        <authorList>
            <person name="Chang Y."/>
            <person name="Wang S."/>
            <person name="Sekimoto S."/>
            <person name="Aerts A.L."/>
            <person name="Choi C."/>
            <person name="Clum A."/>
            <person name="LaButti K.M."/>
            <person name="Lindquist E.A."/>
            <person name="Yee Ngan C."/>
            <person name="Ohm R.A."/>
            <person name="Salamov A.A."/>
            <person name="Grigoriev I.V."/>
            <person name="Spatafora J.W."/>
            <person name="Berbee M.L."/>
        </authorList>
    </citation>
    <scope>NUCLEOTIDE SEQUENCE [LARGE SCALE GENOMIC DNA]</scope>
    <source>
        <strain evidence="2 3">NRRL 1564</strain>
    </source>
</reference>
<feature type="transmembrane region" description="Helical" evidence="1">
    <location>
        <begin position="82"/>
        <end position="100"/>
    </location>
</feature>
<protein>
    <submittedName>
        <fullName evidence="2">Uncharacterized protein</fullName>
    </submittedName>
</protein>
<feature type="transmembrane region" description="Helical" evidence="1">
    <location>
        <begin position="169"/>
        <end position="196"/>
    </location>
</feature>
<evidence type="ECO:0000313" key="2">
    <source>
        <dbReference type="EMBL" id="PIA15911.1"/>
    </source>
</evidence>
<evidence type="ECO:0000313" key="3">
    <source>
        <dbReference type="Proteomes" id="UP000242474"/>
    </source>
</evidence>
<feature type="transmembrane region" description="Helical" evidence="1">
    <location>
        <begin position="231"/>
        <end position="252"/>
    </location>
</feature>